<keyword evidence="5 7" id="KW-0288">FMN</keyword>
<dbReference type="GO" id="GO:0009055">
    <property type="term" value="F:electron transfer activity"/>
    <property type="evidence" value="ECO:0007669"/>
    <property type="project" value="UniProtKB-UniRule"/>
</dbReference>
<dbReference type="AlphaFoldDB" id="A0AAE4BP57"/>
<dbReference type="Pfam" id="PF00258">
    <property type="entry name" value="Flavodoxin_1"/>
    <property type="match status" value="1"/>
</dbReference>
<dbReference type="InterPro" id="IPR010086">
    <property type="entry name" value="Flavodoxin_lc"/>
</dbReference>
<dbReference type="NCBIfam" id="TIGR01752">
    <property type="entry name" value="flav_long"/>
    <property type="match status" value="1"/>
</dbReference>
<dbReference type="PANTHER" id="PTHR42809:SF1">
    <property type="entry name" value="FLAVODOXIN 1"/>
    <property type="match status" value="1"/>
</dbReference>
<sequence length="173" mass="19461">MKIGLFYGSDTGNTEEVVNSLIELLGAENIDEHYVSDASAETFAEYERIVIGIPTWYDGELQSDWETAYDNYFQEIDFTGKTVAIFGLGDQHGYGDWFIDGVGILADVVMENGGQLIGLWDAEGYEYAASKAEIELEGHTYFKGLAIDVDNEPELTDERLQIWTEQILEEFES</sequence>
<comment type="function">
    <text evidence="7">Low-potential electron donor to a number of redox enzymes.</text>
</comment>
<dbReference type="RefSeq" id="WP_309937062.1">
    <property type="nucleotide sequence ID" value="NZ_AP025305.1"/>
</dbReference>
<accession>A0AAE4BP57</accession>
<dbReference type="InterPro" id="IPR001094">
    <property type="entry name" value="Flavdoxin-like"/>
</dbReference>
<gene>
    <name evidence="9" type="ORF">HNQ88_000570</name>
</gene>
<dbReference type="PIRSF" id="PIRSF038996">
    <property type="entry name" value="FldA"/>
    <property type="match status" value="1"/>
</dbReference>
<evidence type="ECO:0000313" key="9">
    <source>
        <dbReference type="EMBL" id="MDR6237594.1"/>
    </source>
</evidence>
<organism evidence="9 10">
    <name type="scientific">Aureibacter tunicatorum</name>
    <dbReference type="NCBI Taxonomy" id="866807"/>
    <lineage>
        <taxon>Bacteria</taxon>
        <taxon>Pseudomonadati</taxon>
        <taxon>Bacteroidota</taxon>
        <taxon>Cytophagia</taxon>
        <taxon>Cytophagales</taxon>
        <taxon>Persicobacteraceae</taxon>
        <taxon>Aureibacter</taxon>
    </lineage>
</organism>
<proteinExistence type="inferred from homology"/>
<dbReference type="GO" id="GO:0010181">
    <property type="term" value="F:FMN binding"/>
    <property type="evidence" value="ECO:0007669"/>
    <property type="project" value="UniProtKB-UniRule"/>
</dbReference>
<evidence type="ECO:0000256" key="6">
    <source>
        <dbReference type="ARBA" id="ARBA00022982"/>
    </source>
</evidence>
<keyword evidence="3 7" id="KW-0813">Transport</keyword>
<evidence type="ECO:0000259" key="8">
    <source>
        <dbReference type="PROSITE" id="PS50902"/>
    </source>
</evidence>
<keyword evidence="6 7" id="KW-0249">Electron transport</keyword>
<dbReference type="InterPro" id="IPR029039">
    <property type="entry name" value="Flavoprotein-like_sf"/>
</dbReference>
<dbReference type="PANTHER" id="PTHR42809">
    <property type="entry name" value="FLAVODOXIN 2"/>
    <property type="match status" value="1"/>
</dbReference>
<dbReference type="SUPFAM" id="SSF52218">
    <property type="entry name" value="Flavoproteins"/>
    <property type="match status" value="1"/>
</dbReference>
<evidence type="ECO:0000313" key="10">
    <source>
        <dbReference type="Proteomes" id="UP001185092"/>
    </source>
</evidence>
<comment type="caution">
    <text evidence="9">The sequence shown here is derived from an EMBL/GenBank/DDBJ whole genome shotgun (WGS) entry which is preliminary data.</text>
</comment>
<protein>
    <recommendedName>
        <fullName evidence="7">Flavodoxin</fullName>
    </recommendedName>
</protein>
<reference evidence="9" key="1">
    <citation type="submission" date="2023-07" db="EMBL/GenBank/DDBJ databases">
        <title>Genomic Encyclopedia of Type Strains, Phase IV (KMG-IV): sequencing the most valuable type-strain genomes for metagenomic binning, comparative biology and taxonomic classification.</title>
        <authorList>
            <person name="Goeker M."/>
        </authorList>
    </citation>
    <scope>NUCLEOTIDE SEQUENCE</scope>
    <source>
        <strain evidence="9">DSM 26174</strain>
    </source>
</reference>
<dbReference type="Proteomes" id="UP001185092">
    <property type="component" value="Unassembled WGS sequence"/>
</dbReference>
<evidence type="ECO:0000256" key="3">
    <source>
        <dbReference type="ARBA" id="ARBA00022448"/>
    </source>
</evidence>
<evidence type="ECO:0000256" key="2">
    <source>
        <dbReference type="ARBA" id="ARBA00005267"/>
    </source>
</evidence>
<name>A0AAE4BP57_9BACT</name>
<dbReference type="PRINTS" id="PR00369">
    <property type="entry name" value="FLAVODOXIN"/>
</dbReference>
<comment type="cofactor">
    <cofactor evidence="1 7">
        <name>FMN</name>
        <dbReference type="ChEBI" id="CHEBI:58210"/>
    </cofactor>
</comment>
<comment type="similarity">
    <text evidence="2 7">Belongs to the flavodoxin family.</text>
</comment>
<dbReference type="InterPro" id="IPR008254">
    <property type="entry name" value="Flavodoxin/NO_synth"/>
</dbReference>
<keyword evidence="4 7" id="KW-0285">Flavoprotein</keyword>
<feature type="domain" description="Flavodoxin-like" evidence="8">
    <location>
        <begin position="3"/>
        <end position="168"/>
    </location>
</feature>
<dbReference type="Gene3D" id="3.40.50.360">
    <property type="match status" value="1"/>
</dbReference>
<evidence type="ECO:0000256" key="7">
    <source>
        <dbReference type="PIRNR" id="PIRNR038996"/>
    </source>
</evidence>
<dbReference type="InterPro" id="IPR050619">
    <property type="entry name" value="Flavodoxin"/>
</dbReference>
<keyword evidence="10" id="KW-1185">Reference proteome</keyword>
<evidence type="ECO:0000256" key="1">
    <source>
        <dbReference type="ARBA" id="ARBA00001917"/>
    </source>
</evidence>
<dbReference type="EMBL" id="JAVDQD010000001">
    <property type="protein sequence ID" value="MDR6237594.1"/>
    <property type="molecule type" value="Genomic_DNA"/>
</dbReference>
<dbReference type="PROSITE" id="PS50902">
    <property type="entry name" value="FLAVODOXIN_LIKE"/>
    <property type="match status" value="1"/>
</dbReference>
<evidence type="ECO:0000256" key="5">
    <source>
        <dbReference type="ARBA" id="ARBA00022643"/>
    </source>
</evidence>
<evidence type="ECO:0000256" key="4">
    <source>
        <dbReference type="ARBA" id="ARBA00022630"/>
    </source>
</evidence>